<reference evidence="1" key="1">
    <citation type="submission" date="2012-11" db="EMBL/GenBank/DDBJ databases">
        <title>Permanent draft genomes of Rhodopirellula europaea strain SH398 and 6C.</title>
        <authorList>
            <person name="Richter M."/>
            <person name="Richter-Heitmann T."/>
            <person name="Frank C."/>
            <person name="Harder J."/>
            <person name="Glockner F.O."/>
        </authorList>
    </citation>
    <scope>NUCLEOTIDE SEQUENCE</scope>
    <source>
        <strain evidence="1">6C</strain>
    </source>
</reference>
<keyword evidence="2" id="KW-1185">Reference proteome</keyword>
<evidence type="ECO:0000313" key="1">
    <source>
        <dbReference type="EMBL" id="EMB17669.1"/>
    </source>
</evidence>
<sequence length="64" mass="7334">MFFHRRKFLRSVVISAMKGRLDKPTIDEILGRLGHGETARAEELNLEQISNLVEALRQAEQANE</sequence>
<dbReference type="GO" id="GO:0016740">
    <property type="term" value="F:transferase activity"/>
    <property type="evidence" value="ECO:0007669"/>
    <property type="project" value="UniProtKB-KW"/>
</dbReference>
<protein>
    <submittedName>
        <fullName evidence="1">Dimethyladenosine transferase</fullName>
    </submittedName>
</protein>
<comment type="caution">
    <text evidence="1">The sequence shown here is derived from an EMBL/GenBank/DDBJ whole genome shotgun (WGS) entry which is preliminary data.</text>
</comment>
<dbReference type="Gene3D" id="1.10.8.100">
    <property type="entry name" value="Ribosomal RNA adenine dimethylase-like, domain 2"/>
    <property type="match status" value="1"/>
</dbReference>
<dbReference type="EMBL" id="ANMO01000090">
    <property type="protein sequence ID" value="EMB17669.1"/>
    <property type="molecule type" value="Genomic_DNA"/>
</dbReference>
<evidence type="ECO:0000313" key="2">
    <source>
        <dbReference type="Proteomes" id="UP000011529"/>
    </source>
</evidence>
<keyword evidence="1" id="KW-0808">Transferase</keyword>
<gene>
    <name evidence="1" type="ORF">RE6C_01531</name>
</gene>
<dbReference type="AlphaFoldDB" id="M2B638"/>
<dbReference type="PATRIC" id="fig|1263867.3.peg.1618"/>
<dbReference type="Proteomes" id="UP000011529">
    <property type="component" value="Unassembled WGS sequence"/>
</dbReference>
<proteinExistence type="predicted"/>
<accession>M2B638</accession>
<organism evidence="1 2">
    <name type="scientific">Rhodopirellula europaea 6C</name>
    <dbReference type="NCBI Taxonomy" id="1263867"/>
    <lineage>
        <taxon>Bacteria</taxon>
        <taxon>Pseudomonadati</taxon>
        <taxon>Planctomycetota</taxon>
        <taxon>Planctomycetia</taxon>
        <taxon>Pirellulales</taxon>
        <taxon>Pirellulaceae</taxon>
        <taxon>Rhodopirellula</taxon>
    </lineage>
</organism>
<reference evidence="1" key="2">
    <citation type="journal article" date="2013" name="Mar. Genomics">
        <title>Expression of sulfatases in Rhodopirellula baltica and the diversity of sulfatases in the genus Rhodopirellula.</title>
        <authorList>
            <person name="Wegner C.E."/>
            <person name="Richter-Heitmann T."/>
            <person name="Klindworth A."/>
            <person name="Klockow C."/>
            <person name="Richter M."/>
            <person name="Achstetter T."/>
            <person name="Glockner F.O."/>
            <person name="Harder J."/>
        </authorList>
    </citation>
    <scope>NUCLEOTIDE SEQUENCE [LARGE SCALE GENOMIC DNA]</scope>
    <source>
        <strain evidence="1">6C</strain>
    </source>
</reference>
<name>M2B638_9BACT</name>
<dbReference type="InterPro" id="IPR023165">
    <property type="entry name" value="rRNA_Ade_diMease-like_C"/>
</dbReference>